<feature type="binding site" description="axial binding residue" evidence="9">
    <location>
        <position position="76"/>
    </location>
    <ligand>
        <name>heme c</name>
        <dbReference type="ChEBI" id="CHEBI:61717"/>
        <label>1</label>
    </ligand>
    <ligandPart>
        <name>Fe</name>
        <dbReference type="ChEBI" id="CHEBI:18248"/>
    </ligandPart>
</feature>
<dbReference type="InterPro" id="IPR009056">
    <property type="entry name" value="Cyt_c-like_dom"/>
</dbReference>
<evidence type="ECO:0000259" key="11">
    <source>
        <dbReference type="PROSITE" id="PS51007"/>
    </source>
</evidence>
<keyword evidence="4 9" id="KW-0479">Metal-binding</keyword>
<evidence type="ECO:0000256" key="5">
    <source>
        <dbReference type="ARBA" id="ARBA00022764"/>
    </source>
</evidence>
<evidence type="ECO:0000256" key="6">
    <source>
        <dbReference type="ARBA" id="ARBA00022982"/>
    </source>
</evidence>
<dbReference type="RefSeq" id="WP_095507071.1">
    <property type="nucleotide sequence ID" value="NZ_BSNC01000009.1"/>
</dbReference>
<feature type="binding site" description="covalent" evidence="8">
    <location>
        <position position="125"/>
    </location>
    <ligand>
        <name>heme c</name>
        <dbReference type="ChEBI" id="CHEBI:61717"/>
        <label>2</label>
    </ligand>
</feature>
<feature type="chain" id="PRO_5041272855" description="Cytochrome c domain-containing protein" evidence="10">
    <location>
        <begin position="18"/>
        <end position="200"/>
    </location>
</feature>
<dbReference type="InterPro" id="IPR024167">
    <property type="entry name" value="Cytochrome_c4-like"/>
</dbReference>
<feature type="binding site" description="axial binding residue" evidence="9">
    <location>
        <position position="30"/>
    </location>
    <ligand>
        <name>heme c</name>
        <dbReference type="ChEBI" id="CHEBI:61717"/>
        <label>1</label>
    </ligand>
    <ligandPart>
        <name>Fe</name>
        <dbReference type="ChEBI" id="CHEBI:18248"/>
    </ligandPart>
</feature>
<evidence type="ECO:0000256" key="1">
    <source>
        <dbReference type="ARBA" id="ARBA00004418"/>
    </source>
</evidence>
<dbReference type="GO" id="GO:0009055">
    <property type="term" value="F:electron transfer activity"/>
    <property type="evidence" value="ECO:0007669"/>
    <property type="project" value="InterPro"/>
</dbReference>
<dbReference type="PIRSF" id="PIRSF000005">
    <property type="entry name" value="Cytochrome_c4"/>
    <property type="match status" value="1"/>
</dbReference>
<dbReference type="AlphaFoldDB" id="A0AA37RYP7"/>
<accession>A0AA37RYP7</accession>
<dbReference type="Gene3D" id="1.10.760.10">
    <property type="entry name" value="Cytochrome c-like domain"/>
    <property type="match status" value="2"/>
</dbReference>
<reference evidence="12" key="1">
    <citation type="journal article" date="2014" name="Int. J. Syst. Evol. Microbiol.">
        <title>Complete genome sequence of Corynebacterium casei LMG S-19264T (=DSM 44701T), isolated from a smear-ripened cheese.</title>
        <authorList>
            <consortium name="US DOE Joint Genome Institute (JGI-PGF)"/>
            <person name="Walter F."/>
            <person name="Albersmeier A."/>
            <person name="Kalinowski J."/>
            <person name="Ruckert C."/>
        </authorList>
    </citation>
    <scope>NUCLEOTIDE SEQUENCE</scope>
    <source>
        <strain evidence="12">NBRC 101628</strain>
    </source>
</reference>
<dbReference type="PANTHER" id="PTHR33751">
    <property type="entry name" value="CBB3-TYPE CYTOCHROME C OXIDASE SUBUNIT FIXP"/>
    <property type="match status" value="1"/>
</dbReference>
<keyword evidence="2" id="KW-0813">Transport</keyword>
<evidence type="ECO:0000256" key="8">
    <source>
        <dbReference type="PIRSR" id="PIRSR000005-1"/>
    </source>
</evidence>
<evidence type="ECO:0000256" key="4">
    <source>
        <dbReference type="ARBA" id="ARBA00022723"/>
    </source>
</evidence>
<evidence type="ECO:0000256" key="10">
    <source>
        <dbReference type="SAM" id="SignalP"/>
    </source>
</evidence>
<feature type="domain" description="Cytochrome c" evidence="11">
    <location>
        <begin position="109"/>
        <end position="197"/>
    </location>
</feature>
<dbReference type="GO" id="GO:0005506">
    <property type="term" value="F:iron ion binding"/>
    <property type="evidence" value="ECO:0007669"/>
    <property type="project" value="InterPro"/>
</dbReference>
<dbReference type="Proteomes" id="UP001161422">
    <property type="component" value="Unassembled WGS sequence"/>
</dbReference>
<feature type="binding site" description="axial binding residue" evidence="9">
    <location>
        <position position="126"/>
    </location>
    <ligand>
        <name>heme c</name>
        <dbReference type="ChEBI" id="CHEBI:61717"/>
        <label>2</label>
    </ligand>
    <ligandPart>
        <name>Fe</name>
        <dbReference type="ChEBI" id="CHEBI:18248"/>
    </ligandPart>
</feature>
<evidence type="ECO:0000313" key="13">
    <source>
        <dbReference type="Proteomes" id="UP001161422"/>
    </source>
</evidence>
<evidence type="ECO:0000256" key="9">
    <source>
        <dbReference type="PIRSR" id="PIRSR000005-2"/>
    </source>
</evidence>
<keyword evidence="6" id="KW-0249">Electron transport</keyword>
<feature type="binding site" description="axial binding residue" evidence="9">
    <location>
        <position position="173"/>
    </location>
    <ligand>
        <name>heme c</name>
        <dbReference type="ChEBI" id="CHEBI:61717"/>
        <label>2</label>
    </ligand>
    <ligandPart>
        <name>Fe</name>
        <dbReference type="ChEBI" id="CHEBI:18248"/>
    </ligandPart>
</feature>
<dbReference type="GO" id="GO:0020037">
    <property type="term" value="F:heme binding"/>
    <property type="evidence" value="ECO:0007669"/>
    <property type="project" value="InterPro"/>
</dbReference>
<dbReference type="EMBL" id="BSNC01000009">
    <property type="protein sequence ID" value="GLP97628.1"/>
    <property type="molecule type" value="Genomic_DNA"/>
</dbReference>
<evidence type="ECO:0000256" key="3">
    <source>
        <dbReference type="ARBA" id="ARBA00022617"/>
    </source>
</evidence>
<sequence length="200" mass="21479">MGRIGLLLALLSSTAFAQAPSEFATCVACHGAQAQGIEAMNAPQLAGQNADYLVRQLQGFKTNTRNSADDAIAATMQPMAAMLTEAQMQNLANYLSQLPPQPTTKAASGDANRGYKYYQGSCGACHGPKAEGNPMLHAPNLAILSPAYLTRQYQQFADKKRGFHADDKYGRQMQFMSSALPDEQTIADVVAFIQSQGVQE</sequence>
<comment type="PTM">
    <text evidence="8">Binds 2 heme c groups covalently per subunit.</text>
</comment>
<dbReference type="InterPro" id="IPR050597">
    <property type="entry name" value="Cytochrome_c_Oxidase_Subunit"/>
</dbReference>
<dbReference type="PANTHER" id="PTHR33751:SF9">
    <property type="entry name" value="CYTOCHROME C4"/>
    <property type="match status" value="1"/>
</dbReference>
<feature type="domain" description="Cytochrome c" evidence="11">
    <location>
        <begin position="14"/>
        <end position="99"/>
    </location>
</feature>
<keyword evidence="7 9" id="KW-0408">Iron</keyword>
<feature type="signal peptide" evidence="10">
    <location>
        <begin position="1"/>
        <end position="17"/>
    </location>
</feature>
<keyword evidence="10" id="KW-0732">Signal</keyword>
<dbReference type="PROSITE" id="PS51007">
    <property type="entry name" value="CYTC"/>
    <property type="match status" value="2"/>
</dbReference>
<dbReference type="InterPro" id="IPR036909">
    <property type="entry name" value="Cyt_c-like_dom_sf"/>
</dbReference>
<dbReference type="GO" id="GO:0042597">
    <property type="term" value="C:periplasmic space"/>
    <property type="evidence" value="ECO:0007669"/>
    <property type="project" value="UniProtKB-SubCell"/>
</dbReference>
<gene>
    <name evidence="12" type="ORF">GCM10007895_29350</name>
</gene>
<comment type="subcellular location">
    <subcellularLocation>
        <location evidence="1">Periplasm</location>
    </subcellularLocation>
</comment>
<keyword evidence="13" id="KW-1185">Reference proteome</keyword>
<feature type="binding site" description="covalent" evidence="8">
    <location>
        <position position="122"/>
    </location>
    <ligand>
        <name>heme c</name>
        <dbReference type="ChEBI" id="CHEBI:61717"/>
        <label>2</label>
    </ligand>
</feature>
<keyword evidence="5" id="KW-0574">Periplasm</keyword>
<reference evidence="12" key="2">
    <citation type="submission" date="2023-01" db="EMBL/GenBank/DDBJ databases">
        <title>Draft genome sequence of Paraferrimonas sedimenticola strain NBRC 101628.</title>
        <authorList>
            <person name="Sun Q."/>
            <person name="Mori K."/>
        </authorList>
    </citation>
    <scope>NUCLEOTIDE SEQUENCE</scope>
    <source>
        <strain evidence="12">NBRC 101628</strain>
    </source>
</reference>
<dbReference type="SUPFAM" id="SSF46626">
    <property type="entry name" value="Cytochrome c"/>
    <property type="match status" value="2"/>
</dbReference>
<feature type="binding site" description="covalent" evidence="8">
    <location>
        <position position="29"/>
    </location>
    <ligand>
        <name>heme c</name>
        <dbReference type="ChEBI" id="CHEBI:61717"/>
        <label>1</label>
    </ligand>
</feature>
<keyword evidence="3 8" id="KW-0349">Heme</keyword>
<evidence type="ECO:0000313" key="12">
    <source>
        <dbReference type="EMBL" id="GLP97628.1"/>
    </source>
</evidence>
<name>A0AA37RYP7_9GAMM</name>
<evidence type="ECO:0000256" key="7">
    <source>
        <dbReference type="ARBA" id="ARBA00023004"/>
    </source>
</evidence>
<evidence type="ECO:0000256" key="2">
    <source>
        <dbReference type="ARBA" id="ARBA00022448"/>
    </source>
</evidence>
<organism evidence="12 13">
    <name type="scientific">Paraferrimonas sedimenticola</name>
    <dbReference type="NCBI Taxonomy" id="375674"/>
    <lineage>
        <taxon>Bacteria</taxon>
        <taxon>Pseudomonadati</taxon>
        <taxon>Pseudomonadota</taxon>
        <taxon>Gammaproteobacteria</taxon>
        <taxon>Alteromonadales</taxon>
        <taxon>Ferrimonadaceae</taxon>
        <taxon>Paraferrimonas</taxon>
    </lineage>
</organism>
<protein>
    <recommendedName>
        <fullName evidence="11">Cytochrome c domain-containing protein</fullName>
    </recommendedName>
</protein>
<feature type="binding site" description="covalent" evidence="8">
    <location>
        <position position="26"/>
    </location>
    <ligand>
        <name>heme c</name>
        <dbReference type="ChEBI" id="CHEBI:61717"/>
        <label>1</label>
    </ligand>
</feature>
<dbReference type="Pfam" id="PF00034">
    <property type="entry name" value="Cytochrom_C"/>
    <property type="match status" value="2"/>
</dbReference>
<proteinExistence type="predicted"/>
<comment type="caution">
    <text evidence="12">The sequence shown here is derived from an EMBL/GenBank/DDBJ whole genome shotgun (WGS) entry which is preliminary data.</text>
</comment>